<sequence length="121" mass="12591">MYRISAILAAAGLLLLVGSAFAAPPATVPPPAATPTVDLVAQGRALFVAKGCVSCHRHAAVPDSGPFSGDDVPDLSAPRSDAEFLRRWLTNPAAMKPDTYMPRLTLSNPEIDALVAFLGHG</sequence>
<dbReference type="EMBL" id="LJCR01002487">
    <property type="protein sequence ID" value="KPV48656.1"/>
    <property type="molecule type" value="Genomic_DNA"/>
</dbReference>
<dbReference type="InterPro" id="IPR036909">
    <property type="entry name" value="Cyt_c-like_dom_sf"/>
</dbReference>
<dbReference type="SUPFAM" id="SSF46626">
    <property type="entry name" value="Cytochrome c"/>
    <property type="match status" value="1"/>
</dbReference>
<dbReference type="Gene3D" id="1.10.760.10">
    <property type="entry name" value="Cytochrome c-like domain"/>
    <property type="match status" value="1"/>
</dbReference>
<keyword evidence="3 4" id="KW-0408">Iron</keyword>
<accession>A0A0P9CSP5</accession>
<dbReference type="GO" id="GO:0009055">
    <property type="term" value="F:electron transfer activity"/>
    <property type="evidence" value="ECO:0007669"/>
    <property type="project" value="InterPro"/>
</dbReference>
<feature type="domain" description="Cytochrome c" evidence="6">
    <location>
        <begin position="38"/>
        <end position="121"/>
    </location>
</feature>
<organism evidence="7 8">
    <name type="scientific">Kouleothrix aurantiaca</name>
    <dbReference type="NCBI Taxonomy" id="186479"/>
    <lineage>
        <taxon>Bacteria</taxon>
        <taxon>Bacillati</taxon>
        <taxon>Chloroflexota</taxon>
        <taxon>Chloroflexia</taxon>
        <taxon>Chloroflexales</taxon>
        <taxon>Roseiflexineae</taxon>
        <taxon>Roseiflexaceae</taxon>
        <taxon>Kouleothrix</taxon>
    </lineage>
</organism>
<gene>
    <name evidence="7" type="ORF">SE17_36885</name>
</gene>
<dbReference type="InterPro" id="IPR009056">
    <property type="entry name" value="Cyt_c-like_dom"/>
</dbReference>
<dbReference type="GO" id="GO:0020037">
    <property type="term" value="F:heme binding"/>
    <property type="evidence" value="ECO:0007669"/>
    <property type="project" value="InterPro"/>
</dbReference>
<name>A0A0P9CSP5_9CHLR</name>
<dbReference type="PROSITE" id="PS51007">
    <property type="entry name" value="CYTC"/>
    <property type="match status" value="1"/>
</dbReference>
<keyword evidence="2 4" id="KW-0479">Metal-binding</keyword>
<evidence type="ECO:0000256" key="3">
    <source>
        <dbReference type="ARBA" id="ARBA00023004"/>
    </source>
</evidence>
<evidence type="ECO:0000256" key="4">
    <source>
        <dbReference type="PROSITE-ProRule" id="PRU00433"/>
    </source>
</evidence>
<keyword evidence="8" id="KW-1185">Reference proteome</keyword>
<feature type="signal peptide" evidence="5">
    <location>
        <begin position="1"/>
        <end position="22"/>
    </location>
</feature>
<protein>
    <recommendedName>
        <fullName evidence="6">Cytochrome c domain-containing protein</fullName>
    </recommendedName>
</protein>
<evidence type="ECO:0000256" key="2">
    <source>
        <dbReference type="ARBA" id="ARBA00022723"/>
    </source>
</evidence>
<comment type="caution">
    <text evidence="7">The sequence shown here is derived from an EMBL/GenBank/DDBJ whole genome shotgun (WGS) entry which is preliminary data.</text>
</comment>
<keyword evidence="1 4" id="KW-0349">Heme</keyword>
<evidence type="ECO:0000313" key="8">
    <source>
        <dbReference type="Proteomes" id="UP000050509"/>
    </source>
</evidence>
<keyword evidence="5" id="KW-0732">Signal</keyword>
<evidence type="ECO:0000313" key="7">
    <source>
        <dbReference type="EMBL" id="KPV48656.1"/>
    </source>
</evidence>
<evidence type="ECO:0000256" key="1">
    <source>
        <dbReference type="ARBA" id="ARBA00022617"/>
    </source>
</evidence>
<dbReference type="Pfam" id="PF00034">
    <property type="entry name" value="Cytochrom_C"/>
    <property type="match status" value="1"/>
</dbReference>
<evidence type="ECO:0000259" key="6">
    <source>
        <dbReference type="PROSITE" id="PS51007"/>
    </source>
</evidence>
<dbReference type="Proteomes" id="UP000050509">
    <property type="component" value="Unassembled WGS sequence"/>
</dbReference>
<feature type="chain" id="PRO_5006155968" description="Cytochrome c domain-containing protein" evidence="5">
    <location>
        <begin position="23"/>
        <end position="121"/>
    </location>
</feature>
<dbReference type="GO" id="GO:0046872">
    <property type="term" value="F:metal ion binding"/>
    <property type="evidence" value="ECO:0007669"/>
    <property type="project" value="UniProtKB-KW"/>
</dbReference>
<reference evidence="7 8" key="1">
    <citation type="submission" date="2015-09" db="EMBL/GenBank/DDBJ databases">
        <title>Draft genome sequence of Kouleothrix aurantiaca JCM 19913.</title>
        <authorList>
            <person name="Hemp J."/>
        </authorList>
    </citation>
    <scope>NUCLEOTIDE SEQUENCE [LARGE SCALE GENOMIC DNA]</scope>
    <source>
        <strain evidence="7 8">COM-B</strain>
    </source>
</reference>
<evidence type="ECO:0000256" key="5">
    <source>
        <dbReference type="SAM" id="SignalP"/>
    </source>
</evidence>
<proteinExistence type="predicted"/>
<dbReference type="AlphaFoldDB" id="A0A0P9CSP5"/>